<evidence type="ECO:0000256" key="1">
    <source>
        <dbReference type="SAM" id="Phobius"/>
    </source>
</evidence>
<protein>
    <submittedName>
        <fullName evidence="2">Putative periplasmic protein</fullName>
    </submittedName>
</protein>
<dbReference type="STRING" id="1433126.BN938_0262"/>
<keyword evidence="3" id="KW-1185">Reference proteome</keyword>
<dbReference type="eggNOG" id="COG2859">
    <property type="taxonomic scope" value="Bacteria"/>
</dbReference>
<accession>A0A060R9F2</accession>
<dbReference type="Gene3D" id="3.30.70.2970">
    <property type="entry name" value="Protein of unknown function (DUF541), domain 2"/>
    <property type="match status" value="1"/>
</dbReference>
<gene>
    <name evidence="2" type="ORF">BN938_0262</name>
</gene>
<dbReference type="PIRSF" id="PIRSF029033">
    <property type="entry name" value="UCP029033"/>
    <property type="match status" value="1"/>
</dbReference>
<dbReference type="InterPro" id="IPR007497">
    <property type="entry name" value="SIMPL/DUF541"/>
</dbReference>
<dbReference type="EMBL" id="HG934468">
    <property type="protein sequence ID" value="CDN30368.1"/>
    <property type="molecule type" value="Genomic_DNA"/>
</dbReference>
<evidence type="ECO:0000313" key="2">
    <source>
        <dbReference type="EMBL" id="CDN30368.1"/>
    </source>
</evidence>
<dbReference type="HOGENOM" id="CLU_077423_1_0_10"/>
<dbReference type="GO" id="GO:0006974">
    <property type="term" value="P:DNA damage response"/>
    <property type="evidence" value="ECO:0007669"/>
    <property type="project" value="TreeGrafter"/>
</dbReference>
<dbReference type="AlphaFoldDB" id="A0A060R9F2"/>
<dbReference type="OrthoDB" id="9806540at2"/>
<dbReference type="PANTHER" id="PTHR34387">
    <property type="entry name" value="SLR1258 PROTEIN"/>
    <property type="match status" value="1"/>
</dbReference>
<sequence>MKSNQLIGLYIAIGLVVVGFCINSAVKNFKMLDRTVVVKGLSEIETPADRVIWPISYMEVGNDLQQIFSQIEQKNNHIIKFLTDNGIKKEDITLSSPVVQDRQAEMYSPGNAPYRYNTTNVITVSSENVELVRELISKQVQLLKQNIALVSNWQFQTKYQFTKLNDIKPRMIEEATKNARASAEKFAEDSQSKLGKIKTASQGQLTILDRDENTQDIKILRVVTTIEYFLED</sequence>
<dbReference type="InterPro" id="IPR016907">
    <property type="entry name" value="UCP029033"/>
</dbReference>
<organism evidence="2 3">
    <name type="scientific">Mucinivorans hirudinis</name>
    <dbReference type="NCBI Taxonomy" id="1433126"/>
    <lineage>
        <taxon>Bacteria</taxon>
        <taxon>Pseudomonadati</taxon>
        <taxon>Bacteroidota</taxon>
        <taxon>Bacteroidia</taxon>
        <taxon>Bacteroidales</taxon>
        <taxon>Rikenellaceae</taxon>
        <taxon>Mucinivorans</taxon>
    </lineage>
</organism>
<dbReference type="Proteomes" id="UP000027616">
    <property type="component" value="Chromosome I"/>
</dbReference>
<keyword evidence="1" id="KW-0472">Membrane</keyword>
<proteinExistence type="predicted"/>
<keyword evidence="1" id="KW-1133">Transmembrane helix</keyword>
<dbReference type="InterPro" id="IPR052022">
    <property type="entry name" value="26kDa_periplasmic_antigen"/>
</dbReference>
<name>A0A060R9F2_9BACT</name>
<dbReference type="KEGG" id="rbc:BN938_0262"/>
<dbReference type="Pfam" id="PF04402">
    <property type="entry name" value="SIMPL"/>
    <property type="match status" value="1"/>
</dbReference>
<keyword evidence="1" id="KW-0812">Transmembrane</keyword>
<evidence type="ECO:0000313" key="3">
    <source>
        <dbReference type="Proteomes" id="UP000027616"/>
    </source>
</evidence>
<reference evidence="2 3" key="1">
    <citation type="journal article" date="2015" name="Genome Announc.">
        <title>Complete Genome Sequence of the Novel Leech Symbiont Mucinivorans hirudinis M3T.</title>
        <authorList>
            <person name="Nelson M.C."/>
            <person name="Bomar L."/>
            <person name="Graf J."/>
        </authorList>
    </citation>
    <scope>NUCLEOTIDE SEQUENCE [LARGE SCALE GENOMIC DNA]</scope>
    <source>
        <strain evidence="3">M3</strain>
    </source>
</reference>
<feature type="transmembrane region" description="Helical" evidence="1">
    <location>
        <begin position="6"/>
        <end position="26"/>
    </location>
</feature>
<dbReference type="PANTHER" id="PTHR34387:SF2">
    <property type="entry name" value="SLR1258 PROTEIN"/>
    <property type="match status" value="1"/>
</dbReference>